<evidence type="ECO:0000256" key="4">
    <source>
        <dbReference type="ARBA" id="ARBA00022692"/>
    </source>
</evidence>
<dbReference type="Proteomes" id="UP000041254">
    <property type="component" value="Unassembled WGS sequence"/>
</dbReference>
<dbReference type="SMART" id="SM00397">
    <property type="entry name" value="t_SNARE"/>
    <property type="match status" value="1"/>
</dbReference>
<keyword evidence="6 10" id="KW-1133">Transmembrane helix</keyword>
<dbReference type="SUPFAM" id="SSF58038">
    <property type="entry name" value="SNARE fusion complex"/>
    <property type="match status" value="1"/>
</dbReference>
<gene>
    <name evidence="12" type="ORF">Vbra_21318</name>
</gene>
<dbReference type="SUPFAM" id="SSF47661">
    <property type="entry name" value="t-snare proteins"/>
    <property type="match status" value="1"/>
</dbReference>
<dbReference type="AlphaFoldDB" id="A0A0G4FLB7"/>
<reference evidence="12 13" key="1">
    <citation type="submission" date="2014-11" db="EMBL/GenBank/DDBJ databases">
        <authorList>
            <person name="Zhu J."/>
            <person name="Qi W."/>
            <person name="Song R."/>
        </authorList>
    </citation>
    <scope>NUCLEOTIDE SEQUENCE [LARGE SCALE GENOMIC DNA]</scope>
</reference>
<feature type="region of interest" description="Disordered" evidence="9">
    <location>
        <begin position="111"/>
        <end position="138"/>
    </location>
</feature>
<evidence type="ECO:0000256" key="3">
    <source>
        <dbReference type="ARBA" id="ARBA00022448"/>
    </source>
</evidence>
<dbReference type="GO" id="GO:0005484">
    <property type="term" value="F:SNAP receptor activity"/>
    <property type="evidence" value="ECO:0007669"/>
    <property type="project" value="TreeGrafter"/>
</dbReference>
<dbReference type="GO" id="GO:0031902">
    <property type="term" value="C:late endosome membrane"/>
    <property type="evidence" value="ECO:0007669"/>
    <property type="project" value="TreeGrafter"/>
</dbReference>
<dbReference type="PANTHER" id="PTHR21230">
    <property type="entry name" value="VESICLE TRANSPORT V-SNARE PROTEIN VTI1-RELATED"/>
    <property type="match status" value="1"/>
</dbReference>
<dbReference type="GO" id="GO:0005789">
    <property type="term" value="C:endoplasmic reticulum membrane"/>
    <property type="evidence" value="ECO:0007669"/>
    <property type="project" value="TreeGrafter"/>
</dbReference>
<evidence type="ECO:0000259" key="11">
    <source>
        <dbReference type="PROSITE" id="PS50192"/>
    </source>
</evidence>
<dbReference type="PhylomeDB" id="A0A0G4FLB7"/>
<organism evidence="12 13">
    <name type="scientific">Vitrella brassicaformis (strain CCMP3155)</name>
    <dbReference type="NCBI Taxonomy" id="1169540"/>
    <lineage>
        <taxon>Eukaryota</taxon>
        <taxon>Sar</taxon>
        <taxon>Alveolata</taxon>
        <taxon>Colpodellida</taxon>
        <taxon>Vitrellaceae</taxon>
        <taxon>Vitrella</taxon>
    </lineage>
</organism>
<dbReference type="InterPro" id="IPR038407">
    <property type="entry name" value="v-SNARE_N_sf"/>
</dbReference>
<proteinExistence type="inferred from homology"/>
<comment type="similarity">
    <text evidence="2">Belongs to the VTI1 family.</text>
</comment>
<dbReference type="Pfam" id="PF05008">
    <property type="entry name" value="V-SNARE"/>
    <property type="match status" value="1"/>
</dbReference>
<dbReference type="Pfam" id="PF12352">
    <property type="entry name" value="V-SNARE_C"/>
    <property type="match status" value="1"/>
</dbReference>
<evidence type="ECO:0000313" key="12">
    <source>
        <dbReference type="EMBL" id="CEM14179.1"/>
    </source>
</evidence>
<dbReference type="EMBL" id="CDMY01000455">
    <property type="protein sequence ID" value="CEM14179.1"/>
    <property type="molecule type" value="Genomic_DNA"/>
</dbReference>
<dbReference type="InterPro" id="IPR000727">
    <property type="entry name" value="T_SNARE_dom"/>
</dbReference>
<dbReference type="FunCoup" id="A0A0G4FLB7">
    <property type="interactions" value="151"/>
</dbReference>
<feature type="domain" description="T-SNARE coiled-coil homology" evidence="11">
    <location>
        <begin position="145"/>
        <end position="207"/>
    </location>
</feature>
<dbReference type="GO" id="GO:0000149">
    <property type="term" value="F:SNARE binding"/>
    <property type="evidence" value="ECO:0007669"/>
    <property type="project" value="TreeGrafter"/>
</dbReference>
<accession>A0A0G4FLB7</accession>
<feature type="transmembrane region" description="Helical" evidence="10">
    <location>
        <begin position="216"/>
        <end position="235"/>
    </location>
</feature>
<dbReference type="InterPro" id="IPR007705">
    <property type="entry name" value="Vesicle_trsprt_v-SNARE_N"/>
</dbReference>
<dbReference type="GO" id="GO:0031201">
    <property type="term" value="C:SNARE complex"/>
    <property type="evidence" value="ECO:0007669"/>
    <property type="project" value="TreeGrafter"/>
</dbReference>
<dbReference type="GO" id="GO:0006906">
    <property type="term" value="P:vesicle fusion"/>
    <property type="evidence" value="ECO:0007669"/>
    <property type="project" value="TreeGrafter"/>
</dbReference>
<protein>
    <recommendedName>
        <fullName evidence="11">t-SNARE coiled-coil homology domain-containing protein</fullName>
    </recommendedName>
</protein>
<dbReference type="PANTHER" id="PTHR21230:SF26">
    <property type="entry name" value="VESICLE TRANSPORT THROUGH INTERACTION WITH T-SNARES HOMOLOG 1A"/>
    <property type="match status" value="1"/>
</dbReference>
<dbReference type="OrthoDB" id="427340at2759"/>
<dbReference type="InParanoid" id="A0A0G4FLB7"/>
<dbReference type="InterPro" id="IPR010989">
    <property type="entry name" value="SNARE"/>
</dbReference>
<name>A0A0G4FLB7_VITBC</name>
<dbReference type="VEuPathDB" id="CryptoDB:Vbra_21318"/>
<dbReference type="Gene3D" id="1.20.58.400">
    <property type="entry name" value="t-snare proteins"/>
    <property type="match status" value="1"/>
</dbReference>
<sequence>MTGVTLVGASETFTSYEDDYHQLARDISQRISQIQTQRCGPAEVAETGDLLQDARSCLKHMELEVQSMPANTSLTNKVKRIRADLTDLSRDFDRVRARHQRDQLIGRGRYAADDTSASVPMSGGQQMQESSSAPSSHRARLLEGQDMLQDGTRRLEQSKRVALDTESVGINVMSDLKGQRETLMRTHQHVRDTDSNLQRAKRILRTMGRRALTNKVLLHVIIVLLLLAIVMTLVMKLTRTHRK</sequence>
<evidence type="ECO:0000256" key="9">
    <source>
        <dbReference type="SAM" id="MobiDB-lite"/>
    </source>
</evidence>
<evidence type="ECO:0000256" key="8">
    <source>
        <dbReference type="ARBA" id="ARBA00023136"/>
    </source>
</evidence>
<keyword evidence="8 10" id="KW-0472">Membrane</keyword>
<keyword evidence="5" id="KW-0653">Protein transport</keyword>
<evidence type="ECO:0000256" key="1">
    <source>
        <dbReference type="ARBA" id="ARBA00004211"/>
    </source>
</evidence>
<evidence type="ECO:0000256" key="6">
    <source>
        <dbReference type="ARBA" id="ARBA00022989"/>
    </source>
</evidence>
<keyword evidence="7" id="KW-0175">Coiled coil</keyword>
<dbReference type="PROSITE" id="PS50192">
    <property type="entry name" value="T_SNARE"/>
    <property type="match status" value="1"/>
</dbReference>
<evidence type="ECO:0000256" key="10">
    <source>
        <dbReference type="SAM" id="Phobius"/>
    </source>
</evidence>
<dbReference type="GO" id="GO:0005794">
    <property type="term" value="C:Golgi apparatus"/>
    <property type="evidence" value="ECO:0007669"/>
    <property type="project" value="TreeGrafter"/>
</dbReference>
<dbReference type="STRING" id="1169540.A0A0G4FLB7"/>
<evidence type="ECO:0000313" key="13">
    <source>
        <dbReference type="Proteomes" id="UP000041254"/>
    </source>
</evidence>
<evidence type="ECO:0000256" key="2">
    <source>
        <dbReference type="ARBA" id="ARBA00006108"/>
    </source>
</evidence>
<evidence type="ECO:0000256" key="7">
    <source>
        <dbReference type="ARBA" id="ARBA00023054"/>
    </source>
</evidence>
<dbReference type="CDD" id="cd15862">
    <property type="entry name" value="SNARE_Vti1"/>
    <property type="match status" value="1"/>
</dbReference>
<dbReference type="Gene3D" id="1.20.5.110">
    <property type="match status" value="1"/>
</dbReference>
<keyword evidence="3" id="KW-0813">Transport</keyword>
<comment type="subcellular location">
    <subcellularLocation>
        <location evidence="1">Membrane</location>
        <topology evidence="1">Single-pass type IV membrane protein</topology>
    </subcellularLocation>
</comment>
<evidence type="ECO:0000256" key="5">
    <source>
        <dbReference type="ARBA" id="ARBA00022927"/>
    </source>
</evidence>
<dbReference type="FunFam" id="1.20.5.110:FF:000002">
    <property type="entry name" value="Vesicle transport through interaction with t-SNAREsB"/>
    <property type="match status" value="1"/>
</dbReference>
<dbReference type="GO" id="GO:0012507">
    <property type="term" value="C:ER to Golgi transport vesicle membrane"/>
    <property type="evidence" value="ECO:0007669"/>
    <property type="project" value="TreeGrafter"/>
</dbReference>
<keyword evidence="4 10" id="KW-0812">Transmembrane</keyword>
<feature type="compositionally biased region" description="Low complexity" evidence="9">
    <location>
        <begin position="121"/>
        <end position="132"/>
    </location>
</feature>
<dbReference type="GO" id="GO:0006886">
    <property type="term" value="P:intracellular protein transport"/>
    <property type="evidence" value="ECO:0007669"/>
    <property type="project" value="InterPro"/>
</dbReference>
<keyword evidence="13" id="KW-1185">Reference proteome</keyword>
<dbReference type="OMA" id="YRRVMTN"/>